<dbReference type="HOGENOM" id="CLU_095389_0_0_1"/>
<organism evidence="1 2">
    <name type="scientific">Fusarium pseudograminearum (strain CS3096)</name>
    <name type="common">Wheat and barley crown-rot fungus</name>
    <dbReference type="NCBI Taxonomy" id="1028729"/>
    <lineage>
        <taxon>Eukaryota</taxon>
        <taxon>Fungi</taxon>
        <taxon>Dikarya</taxon>
        <taxon>Ascomycota</taxon>
        <taxon>Pezizomycotina</taxon>
        <taxon>Sordariomycetes</taxon>
        <taxon>Hypocreomycetidae</taxon>
        <taxon>Hypocreales</taxon>
        <taxon>Nectriaceae</taxon>
        <taxon>Fusarium</taxon>
    </lineage>
</organism>
<accession>K3VAG5</accession>
<proteinExistence type="predicted"/>
<dbReference type="eggNOG" id="ENOG502SZID">
    <property type="taxonomic scope" value="Eukaryota"/>
</dbReference>
<name>K3VAG5_FUSPC</name>
<dbReference type="GeneID" id="20369284"/>
<comment type="caution">
    <text evidence="1">The sequence shown here is derived from an EMBL/GenBank/DDBJ whole genome shotgun (WGS) entry which is preliminary data.</text>
</comment>
<protein>
    <submittedName>
        <fullName evidence="1">Uncharacterized protein</fullName>
    </submittedName>
</protein>
<gene>
    <name evidence="1" type="ORF">FPSE_10667</name>
</gene>
<dbReference type="RefSeq" id="XP_009262059.1">
    <property type="nucleotide sequence ID" value="XM_009263784.1"/>
</dbReference>
<evidence type="ECO:0000313" key="2">
    <source>
        <dbReference type="Proteomes" id="UP000007978"/>
    </source>
</evidence>
<evidence type="ECO:0000313" key="1">
    <source>
        <dbReference type="EMBL" id="EKJ69143.1"/>
    </source>
</evidence>
<dbReference type="Proteomes" id="UP000007978">
    <property type="component" value="Chromosome 1"/>
</dbReference>
<dbReference type="AlphaFoldDB" id="K3VAG5"/>
<keyword evidence="2" id="KW-1185">Reference proteome</keyword>
<dbReference type="EMBL" id="AFNW01000358">
    <property type="protein sequence ID" value="EKJ69143.1"/>
    <property type="molecule type" value="Genomic_DNA"/>
</dbReference>
<reference evidence="1 2" key="1">
    <citation type="journal article" date="2012" name="PLoS Pathog.">
        <title>Comparative pathogenomics reveals horizontally acquired novel virulence genes in fungi infecting cereal hosts.</title>
        <authorList>
            <person name="Gardiner D.M."/>
            <person name="McDonald M.C."/>
            <person name="Covarelli L."/>
            <person name="Solomon P.S."/>
            <person name="Rusu A.G."/>
            <person name="Marshall M."/>
            <person name="Kazan K."/>
            <person name="Chakraborty S."/>
            <person name="McDonald B.A."/>
            <person name="Manners J.M."/>
        </authorList>
    </citation>
    <scope>NUCLEOTIDE SEQUENCE [LARGE SCALE GENOMIC DNA]</scope>
    <source>
        <strain evidence="1 2">CS3096</strain>
    </source>
</reference>
<sequence length="255" mass="30169">MAQAWEARALDEGMASMYLGEPQRTRAKYCREPMELKYMLDECRQLHWIQLAPMLENSDNFQERWEEVKDDDPYLCRWGFTMYRTYYGPGSDENWKTLLEKAKEETFKELDECDHDDLAAKLKPIFQIDARSDQSILDGLNLRELCKVYNDKVGGDPMRQRLESPVFLVADEHILNQIGEGNMIVKSVDADYPPREEIPLRTSTEKAWWGWGRMELRQIPWLWKTLVGEDSRYCFPWTVHQADLDNVIWEEDDAD</sequence>
<dbReference type="OrthoDB" id="6499973at2759"/>
<dbReference type="KEGG" id="fpu:FPSE_10667"/>